<sequence>MVNTRLVSVIAAAGLIGAGISAGTAWAGGQGGVVEDPEDISAAVGTGVFEGAVVGFTATGDTNEEASAAVIAQCEQAGGVECTSDEVTNDRLCIVSVADDVSDVVAGGAGVTVEAARADAFNRAAANNTPLSPTAPVVISACP</sequence>
<keyword evidence="2" id="KW-1185">Reference proteome</keyword>
<dbReference type="STRING" id="1249101.BST21_09990"/>
<proteinExistence type="predicted"/>
<name>A0A1X0BWP3_MYCCF</name>
<reference evidence="1 2" key="1">
    <citation type="journal article" date="2019" name="Emerg. Microbes Infect.">
        <title>Comprehensive subspecies identification of 175 nontuberculous mycobacteria species based on 7547 genomic profiles.</title>
        <authorList>
            <person name="Matsumoto Y."/>
            <person name="Kinjo T."/>
            <person name="Motooka D."/>
            <person name="Nabeya D."/>
            <person name="Jung N."/>
            <person name="Uechi K."/>
            <person name="Horii T."/>
            <person name="Iida T."/>
            <person name="Fujita J."/>
            <person name="Nakamura S."/>
        </authorList>
    </citation>
    <scope>NUCLEOTIDE SEQUENCE [LARGE SCALE GENOMIC DNA]</scope>
    <source>
        <strain evidence="1 2">JCM 18439</strain>
    </source>
</reference>
<dbReference type="OrthoDB" id="4751006at2"/>
<protein>
    <submittedName>
        <fullName evidence="1">Uncharacterized protein</fullName>
    </submittedName>
</protein>
<evidence type="ECO:0000313" key="2">
    <source>
        <dbReference type="Proteomes" id="UP000466431"/>
    </source>
</evidence>
<accession>A0A1X0BWP3</accession>
<organism evidence="1 2">
    <name type="scientific">Mycolicibacterium celeriflavum</name>
    <name type="common">Mycobacterium celeriflavum</name>
    <dbReference type="NCBI Taxonomy" id="1249101"/>
    <lineage>
        <taxon>Bacteria</taxon>
        <taxon>Bacillati</taxon>
        <taxon>Actinomycetota</taxon>
        <taxon>Actinomycetes</taxon>
        <taxon>Mycobacteriales</taxon>
        <taxon>Mycobacteriaceae</taxon>
        <taxon>Mycolicibacterium</taxon>
    </lineage>
</organism>
<gene>
    <name evidence="1" type="ORF">MCEL_44750</name>
</gene>
<evidence type="ECO:0000313" key="1">
    <source>
        <dbReference type="EMBL" id="BBY46180.1"/>
    </source>
</evidence>
<dbReference type="KEGG" id="mcee:MCEL_44750"/>
<dbReference type="AlphaFoldDB" id="A0A1X0BWP3"/>
<dbReference type="Proteomes" id="UP000466431">
    <property type="component" value="Chromosome"/>
</dbReference>
<dbReference type="EMBL" id="AP022591">
    <property type="protein sequence ID" value="BBY46180.1"/>
    <property type="molecule type" value="Genomic_DNA"/>
</dbReference>